<accession>A0A6A4HGX2</accession>
<keyword evidence="3" id="KW-1185">Reference proteome</keyword>
<protein>
    <recommendedName>
        <fullName evidence="4">Secreted protein</fullName>
    </recommendedName>
</protein>
<name>A0A6A4HGX2_9AGAR</name>
<organism evidence="2 3">
    <name type="scientific">Gymnopus androsaceus JB14</name>
    <dbReference type="NCBI Taxonomy" id="1447944"/>
    <lineage>
        <taxon>Eukaryota</taxon>
        <taxon>Fungi</taxon>
        <taxon>Dikarya</taxon>
        <taxon>Basidiomycota</taxon>
        <taxon>Agaricomycotina</taxon>
        <taxon>Agaricomycetes</taxon>
        <taxon>Agaricomycetidae</taxon>
        <taxon>Agaricales</taxon>
        <taxon>Marasmiineae</taxon>
        <taxon>Omphalotaceae</taxon>
        <taxon>Gymnopus</taxon>
    </lineage>
</organism>
<evidence type="ECO:0000313" key="3">
    <source>
        <dbReference type="Proteomes" id="UP000799118"/>
    </source>
</evidence>
<sequence>MRFPTIITALSAKLVLLLMVGQTTANDDVKRRAILLQRTPADTTRTVLCALTLELQNYQEVDLLAKKTCVGTQVAHNGALKTGCSCMQQKCQRMVRVMRRDPLVRENADAY</sequence>
<evidence type="ECO:0008006" key="4">
    <source>
        <dbReference type="Google" id="ProtNLM"/>
    </source>
</evidence>
<evidence type="ECO:0000313" key="2">
    <source>
        <dbReference type="EMBL" id="KAE9396437.1"/>
    </source>
</evidence>
<feature type="signal peptide" evidence="1">
    <location>
        <begin position="1"/>
        <end position="25"/>
    </location>
</feature>
<reference evidence="2" key="1">
    <citation type="journal article" date="2019" name="Environ. Microbiol.">
        <title>Fungal ecological strategies reflected in gene transcription - a case study of two litter decomposers.</title>
        <authorList>
            <person name="Barbi F."/>
            <person name="Kohler A."/>
            <person name="Barry K."/>
            <person name="Baskaran P."/>
            <person name="Daum C."/>
            <person name="Fauchery L."/>
            <person name="Ihrmark K."/>
            <person name="Kuo A."/>
            <person name="LaButti K."/>
            <person name="Lipzen A."/>
            <person name="Morin E."/>
            <person name="Grigoriev I.V."/>
            <person name="Henrissat B."/>
            <person name="Lindahl B."/>
            <person name="Martin F."/>
        </authorList>
    </citation>
    <scope>NUCLEOTIDE SEQUENCE</scope>
    <source>
        <strain evidence="2">JB14</strain>
    </source>
</reference>
<keyword evidence="1" id="KW-0732">Signal</keyword>
<feature type="chain" id="PRO_5025536212" description="Secreted protein" evidence="1">
    <location>
        <begin position="26"/>
        <end position="111"/>
    </location>
</feature>
<gene>
    <name evidence="2" type="ORF">BT96DRAFT_1039996</name>
</gene>
<dbReference type="EMBL" id="ML769513">
    <property type="protein sequence ID" value="KAE9396437.1"/>
    <property type="molecule type" value="Genomic_DNA"/>
</dbReference>
<dbReference type="AlphaFoldDB" id="A0A6A4HGX2"/>
<evidence type="ECO:0000256" key="1">
    <source>
        <dbReference type="SAM" id="SignalP"/>
    </source>
</evidence>
<proteinExistence type="predicted"/>
<dbReference type="Proteomes" id="UP000799118">
    <property type="component" value="Unassembled WGS sequence"/>
</dbReference>